<dbReference type="EMBL" id="CP053540">
    <property type="protein sequence ID" value="WOB44916.1"/>
    <property type="molecule type" value="Genomic_DNA"/>
</dbReference>
<dbReference type="RefSeq" id="WP_316788306.1">
    <property type="nucleotide sequence ID" value="NZ_CP053540.1"/>
</dbReference>
<evidence type="ECO:0000313" key="1">
    <source>
        <dbReference type="EMBL" id="WOB44916.1"/>
    </source>
</evidence>
<evidence type="ECO:0008006" key="2">
    <source>
        <dbReference type="Google" id="ProtNLM"/>
    </source>
</evidence>
<gene>
    <name evidence="1" type="ORF">HNI00_18495</name>
</gene>
<proteinExistence type="predicted"/>
<dbReference type="KEGG" id="tog:HNI00_18495"/>
<sequence>MAVIDNVDTFEKLLAAINSTNSNGQADEIRITQSIVLTSALPFIREDVSLTIRGIGEGITLSGDANGNGINDEGDVRIFFIESGQITLENLILTNGRAQGGDGAGGGAGLGGALLIYNGDVTVTNVTFSNNQAIGGNGLAGAGRGGGGMGGAGGIASAAGRGAAAALAPGATVVQTGRAVKKAPEPAVP</sequence>
<reference evidence="1" key="1">
    <citation type="submission" date="2020-05" db="EMBL/GenBank/DDBJ databases">
        <authorList>
            <person name="Zhu T."/>
            <person name="Keshari N."/>
            <person name="Lu X."/>
        </authorList>
    </citation>
    <scope>NUCLEOTIDE SEQUENCE</scope>
    <source>
        <strain evidence="1">NK1-22</strain>
    </source>
</reference>
<dbReference type="SUPFAM" id="SSF51126">
    <property type="entry name" value="Pectin lyase-like"/>
    <property type="match status" value="1"/>
</dbReference>
<dbReference type="InterPro" id="IPR011050">
    <property type="entry name" value="Pectin_lyase_fold/virulence"/>
</dbReference>
<dbReference type="AlphaFoldDB" id="A0AA96Y788"/>
<organism evidence="1">
    <name type="scientific">Thermoleptolyngbya oregonensis NK1-22</name>
    <dbReference type="NCBI Taxonomy" id="2547457"/>
    <lineage>
        <taxon>Bacteria</taxon>
        <taxon>Bacillati</taxon>
        <taxon>Cyanobacteriota</taxon>
        <taxon>Cyanophyceae</taxon>
        <taxon>Oculatellales</taxon>
        <taxon>Oculatellaceae</taxon>
        <taxon>Thermoleptolyngbya</taxon>
    </lineage>
</organism>
<protein>
    <recommendedName>
        <fullName evidence="2">Polymorphic outer membrane protein</fullName>
    </recommendedName>
</protein>
<accession>A0AA96Y788</accession>
<name>A0AA96Y788_9CYAN</name>